<dbReference type="NCBIfam" id="TIGR03344">
    <property type="entry name" value="VI_effect_Hcp1"/>
    <property type="match status" value="1"/>
</dbReference>
<dbReference type="InterPro" id="IPR036624">
    <property type="entry name" value="Hcp1-lik_sf"/>
</dbReference>
<dbReference type="InterPro" id="IPR008514">
    <property type="entry name" value="T6SS_Hcp"/>
</dbReference>
<reference evidence="1" key="1">
    <citation type="submission" date="2016-01" db="EMBL/GenBank/DDBJ databases">
        <authorList>
            <person name="Peeters C."/>
        </authorList>
    </citation>
    <scope>NUCLEOTIDE SEQUENCE [LARGE SCALE GENOMIC DNA]</scope>
    <source>
        <strain evidence="1">LMG 29317</strain>
    </source>
</reference>
<sequence>MVMPVHLYLKDDQGRDLRGSSTVQGREGSVEVIALSHCFSVPIDPVTGKVTGQRTHTPITIQKEIDSSTPLLHQTLRDSRTLQSADAVFYRINHAGKEEAYYTVHLENVKIGSIMALMPNIKDASCALFNHMESVELFYETISWHFHDGNLKVSDALSAAREEAV</sequence>
<dbReference type="RefSeq" id="WP_061146089.1">
    <property type="nucleotide sequence ID" value="NZ_FCOM02000004.1"/>
</dbReference>
<evidence type="ECO:0000313" key="2">
    <source>
        <dbReference type="Proteomes" id="UP000055019"/>
    </source>
</evidence>
<dbReference type="Gene3D" id="2.30.110.20">
    <property type="entry name" value="Hcp1-like"/>
    <property type="match status" value="1"/>
</dbReference>
<protein>
    <submittedName>
        <fullName evidence="1">Hcp protein</fullName>
    </submittedName>
</protein>
<dbReference type="AlphaFoldDB" id="A0A158GX17"/>
<dbReference type="Pfam" id="PF05638">
    <property type="entry name" value="T6SS_HCP"/>
    <property type="match status" value="1"/>
</dbReference>
<dbReference type="EMBL" id="FCOM02000004">
    <property type="protein sequence ID" value="SAL36606.1"/>
    <property type="molecule type" value="Genomic_DNA"/>
</dbReference>
<comment type="caution">
    <text evidence="1">The sequence shown here is derived from an EMBL/GenBank/DDBJ whole genome shotgun (WGS) entry which is preliminary data.</text>
</comment>
<dbReference type="PANTHER" id="PTHR34319:SF6">
    <property type="entry name" value="MAJOR EXPORTED PROTEIN"/>
    <property type="match status" value="1"/>
</dbReference>
<proteinExistence type="predicted"/>
<dbReference type="InterPro" id="IPR052947">
    <property type="entry name" value="T6SS_Hcp1_domain"/>
</dbReference>
<gene>
    <name evidence="1" type="ORF">AWB74_01450</name>
</gene>
<organism evidence="1 2">
    <name type="scientific">Caballeronia arvi</name>
    <dbReference type="NCBI Taxonomy" id="1777135"/>
    <lineage>
        <taxon>Bacteria</taxon>
        <taxon>Pseudomonadati</taxon>
        <taxon>Pseudomonadota</taxon>
        <taxon>Betaproteobacteria</taxon>
        <taxon>Burkholderiales</taxon>
        <taxon>Burkholderiaceae</taxon>
        <taxon>Caballeronia</taxon>
    </lineage>
</organism>
<name>A0A158GX17_9BURK</name>
<dbReference type="Proteomes" id="UP000055019">
    <property type="component" value="Unassembled WGS sequence"/>
</dbReference>
<dbReference type="PANTHER" id="PTHR34319">
    <property type="entry name" value="MAJOR EXPORTED PROTEIN"/>
    <property type="match status" value="1"/>
</dbReference>
<accession>A0A158GX17</accession>
<evidence type="ECO:0000313" key="1">
    <source>
        <dbReference type="EMBL" id="SAL36606.1"/>
    </source>
</evidence>
<dbReference type="OrthoDB" id="5674026at2"/>
<dbReference type="SUPFAM" id="SSF141452">
    <property type="entry name" value="Hcp1-like"/>
    <property type="match status" value="1"/>
</dbReference>
<keyword evidence="2" id="KW-1185">Reference proteome</keyword>